<protein>
    <recommendedName>
        <fullName evidence="4">Tyrosine-protein kinase PtkA</fullName>
    </recommendedName>
    <alternativeName>
        <fullName evidence="5">Protein tyrosine kinase A</fullName>
    </alternativeName>
</protein>
<keyword evidence="2" id="KW-0808">Transferase</keyword>
<dbReference type="GO" id="GO:0008967">
    <property type="term" value="F:phosphoglycolate phosphatase activity"/>
    <property type="evidence" value="ECO:0007669"/>
    <property type="project" value="TreeGrafter"/>
</dbReference>
<dbReference type="SFLD" id="SFLDG01129">
    <property type="entry name" value="C1.5:_HAD__Beta-PGM__Phosphata"/>
    <property type="match status" value="1"/>
</dbReference>
<dbReference type="PANTHER" id="PTHR43434:SF24">
    <property type="entry name" value="HYDROLASE-RELATED"/>
    <property type="match status" value="1"/>
</dbReference>
<dbReference type="SFLD" id="SFLDS00003">
    <property type="entry name" value="Haloacid_Dehalogenase"/>
    <property type="match status" value="1"/>
</dbReference>
<evidence type="ECO:0000256" key="4">
    <source>
        <dbReference type="ARBA" id="ARBA00069527"/>
    </source>
</evidence>
<evidence type="ECO:0000256" key="5">
    <source>
        <dbReference type="ARBA" id="ARBA00080335"/>
    </source>
</evidence>
<dbReference type="Pfam" id="PF00702">
    <property type="entry name" value="Hydrolase"/>
    <property type="match status" value="1"/>
</dbReference>
<evidence type="ECO:0000313" key="7">
    <source>
        <dbReference type="Proteomes" id="UP000595636"/>
    </source>
</evidence>
<dbReference type="InterPro" id="IPR006439">
    <property type="entry name" value="HAD-SF_hydro_IA"/>
</dbReference>
<dbReference type="InterPro" id="IPR050155">
    <property type="entry name" value="HAD-like_hydrolase_sf"/>
</dbReference>
<dbReference type="Gene3D" id="3.40.50.1000">
    <property type="entry name" value="HAD superfamily/HAD-like"/>
    <property type="match status" value="1"/>
</dbReference>
<comment type="similarity">
    <text evidence="1">Belongs to the HAD-like hydrolase superfamily. CbbY/CbbZ/Gph/YieH family.</text>
</comment>
<dbReference type="EMBL" id="CP066831">
    <property type="protein sequence ID" value="QQM43708.1"/>
    <property type="molecule type" value="Genomic_DNA"/>
</dbReference>
<dbReference type="SFLD" id="SFLDG01135">
    <property type="entry name" value="C1.5.6:_HAD__Beta-PGM__Phospha"/>
    <property type="match status" value="1"/>
</dbReference>
<dbReference type="SUPFAM" id="SSF56784">
    <property type="entry name" value="HAD-like"/>
    <property type="match status" value="1"/>
</dbReference>
<keyword evidence="2" id="KW-0418">Kinase</keyword>
<reference evidence="6 7" key="1">
    <citation type="submission" date="2020-12" db="EMBL/GenBank/DDBJ databases">
        <title>A novel species.</title>
        <authorList>
            <person name="Li K."/>
        </authorList>
    </citation>
    <scope>NUCLEOTIDE SEQUENCE [LARGE SCALE GENOMIC DNA]</scope>
    <source>
        <strain evidence="6 7">ZYC-3</strain>
    </source>
</reference>
<keyword evidence="6" id="KW-0378">Hydrolase</keyword>
<dbReference type="InterPro" id="IPR023198">
    <property type="entry name" value="PGP-like_dom2"/>
</dbReference>
<name>A0A7T7REI7_9ACTN</name>
<dbReference type="FunFam" id="3.40.50.1000:FF:000022">
    <property type="entry name" value="Phosphoglycolate phosphatase"/>
    <property type="match status" value="1"/>
</dbReference>
<dbReference type="KEGG" id="slf:JEQ17_32875"/>
<dbReference type="RefSeq" id="WP_200398635.1">
    <property type="nucleotide sequence ID" value="NZ_CP066831.1"/>
</dbReference>
<dbReference type="InterPro" id="IPR023214">
    <property type="entry name" value="HAD_sf"/>
</dbReference>
<dbReference type="Gene3D" id="1.10.150.240">
    <property type="entry name" value="Putative phosphatase, domain 2"/>
    <property type="match status" value="1"/>
</dbReference>
<dbReference type="GO" id="GO:0004713">
    <property type="term" value="F:protein tyrosine kinase activity"/>
    <property type="evidence" value="ECO:0007669"/>
    <property type="project" value="UniProtKB-KW"/>
</dbReference>
<dbReference type="PANTHER" id="PTHR43434">
    <property type="entry name" value="PHOSPHOGLYCOLATE PHOSPHATASE"/>
    <property type="match status" value="1"/>
</dbReference>
<sequence>MTGATAAVDRGVILDLDGTLADTPAAIATITAEVLAAMGTAVSRGAILSTVGRPLPASLAGLLGVPVEDPRVAEATEEYGRRFGAHVRAAGPRLLYPGVLDGLDRLSAAGFRLAMATSKVEKAARAIAELTGLDTRLTVIAGDDSVERGKPHPDMALHVAKGLGIAPEHCVVIGDGVPDAEMGRAAGMTVIGVSYGVSGPDELMRAGADTVVDSFPAAVTAVLDGHR</sequence>
<comment type="catalytic activity">
    <reaction evidence="3">
        <text>L-tyrosyl-[protein] + ATP = O-phospho-L-tyrosyl-[protein] + ADP + H(+)</text>
        <dbReference type="Rhea" id="RHEA:10596"/>
        <dbReference type="Rhea" id="RHEA-COMP:10136"/>
        <dbReference type="Rhea" id="RHEA-COMP:20101"/>
        <dbReference type="ChEBI" id="CHEBI:15378"/>
        <dbReference type="ChEBI" id="CHEBI:30616"/>
        <dbReference type="ChEBI" id="CHEBI:46858"/>
        <dbReference type="ChEBI" id="CHEBI:61978"/>
        <dbReference type="ChEBI" id="CHEBI:456216"/>
    </reaction>
    <physiologicalReaction direction="left-to-right" evidence="3">
        <dbReference type="Rhea" id="RHEA:10597"/>
    </physiologicalReaction>
</comment>
<dbReference type="AlphaFoldDB" id="A0A7T7REI7"/>
<dbReference type="NCBIfam" id="TIGR01549">
    <property type="entry name" value="HAD-SF-IA-v1"/>
    <property type="match status" value="1"/>
</dbReference>
<evidence type="ECO:0000256" key="1">
    <source>
        <dbReference type="ARBA" id="ARBA00006171"/>
    </source>
</evidence>
<accession>A0A7T7REI7</accession>
<dbReference type="NCBIfam" id="TIGR01509">
    <property type="entry name" value="HAD-SF-IA-v3"/>
    <property type="match status" value="1"/>
</dbReference>
<evidence type="ECO:0000256" key="2">
    <source>
        <dbReference type="ARBA" id="ARBA00023137"/>
    </source>
</evidence>
<dbReference type="InterPro" id="IPR036412">
    <property type="entry name" value="HAD-like_sf"/>
</dbReference>
<dbReference type="GO" id="GO:0005829">
    <property type="term" value="C:cytosol"/>
    <property type="evidence" value="ECO:0007669"/>
    <property type="project" value="TreeGrafter"/>
</dbReference>
<keyword evidence="2" id="KW-0829">Tyrosine-protein kinase</keyword>
<keyword evidence="7" id="KW-1185">Reference proteome</keyword>
<dbReference type="Proteomes" id="UP000595636">
    <property type="component" value="Chromosome"/>
</dbReference>
<evidence type="ECO:0000256" key="3">
    <source>
        <dbReference type="ARBA" id="ARBA00050405"/>
    </source>
</evidence>
<proteinExistence type="inferred from homology"/>
<evidence type="ECO:0000313" key="6">
    <source>
        <dbReference type="EMBL" id="QQM43708.1"/>
    </source>
</evidence>
<gene>
    <name evidence="6" type="ORF">JEQ17_32875</name>
</gene>
<organism evidence="6 7">
    <name type="scientific">Streptomyces liliifuscus</name>
    <dbReference type="NCBI Taxonomy" id="2797636"/>
    <lineage>
        <taxon>Bacteria</taxon>
        <taxon>Bacillati</taxon>
        <taxon>Actinomycetota</taxon>
        <taxon>Actinomycetes</taxon>
        <taxon>Kitasatosporales</taxon>
        <taxon>Streptomycetaceae</taxon>
        <taxon>Streptomyces</taxon>
    </lineage>
</organism>
<dbReference type="GO" id="GO:0006281">
    <property type="term" value="P:DNA repair"/>
    <property type="evidence" value="ECO:0007669"/>
    <property type="project" value="TreeGrafter"/>
</dbReference>